<dbReference type="AlphaFoldDB" id="A0A6H1ZLK3"/>
<accession>A0A6H1ZLK3</accession>
<name>A0A6H1ZLK3_9ZZZZ</name>
<evidence type="ECO:0000313" key="1">
    <source>
        <dbReference type="EMBL" id="QJA48803.1"/>
    </source>
</evidence>
<proteinExistence type="predicted"/>
<dbReference type="EMBL" id="MT144103">
    <property type="protein sequence ID" value="QJA48803.1"/>
    <property type="molecule type" value="Genomic_DNA"/>
</dbReference>
<gene>
    <name evidence="1" type="ORF">TM448A01161_0018</name>
</gene>
<sequence>MPNPIYLQQRQDPWEALLPQLLGNLFLAKVKHGWDMESAAVEAEAKAKTYMQQLDLQKQKELEVKREGAAFQRKTRYVTKGGQLYAQDYDYNPQTRQEIPSGDMYPSKQPGGAEIKISSGGEREKLAAGLASLDLLDNLHDLFKEAYVGPVAGRVGKVKDVFGGNPLKQSEFNAATATLKNQVIKEITGAQMSEPEAKRIMKQIPDVTDPPSVWQAKWNQTRKNLFNVRKRRLEVMERSGIKIPEEPIGKTFKNNDPLGLRD</sequence>
<organism evidence="1">
    <name type="scientific">viral metagenome</name>
    <dbReference type="NCBI Taxonomy" id="1070528"/>
    <lineage>
        <taxon>unclassified sequences</taxon>
        <taxon>metagenomes</taxon>
        <taxon>organismal metagenomes</taxon>
    </lineage>
</organism>
<protein>
    <submittedName>
        <fullName evidence="1">Uncharacterized protein</fullName>
    </submittedName>
</protein>
<reference evidence="1" key="1">
    <citation type="submission" date="2020-03" db="EMBL/GenBank/DDBJ databases">
        <title>The deep terrestrial virosphere.</title>
        <authorList>
            <person name="Holmfeldt K."/>
            <person name="Nilsson E."/>
            <person name="Simone D."/>
            <person name="Lopez-Fernandez M."/>
            <person name="Wu X."/>
            <person name="de Brujin I."/>
            <person name="Lundin D."/>
            <person name="Andersson A."/>
            <person name="Bertilsson S."/>
            <person name="Dopson M."/>
        </authorList>
    </citation>
    <scope>NUCLEOTIDE SEQUENCE</scope>
    <source>
        <strain evidence="1">TM448A01161</strain>
    </source>
</reference>